<dbReference type="Proteomes" id="UP001056035">
    <property type="component" value="Chromosome"/>
</dbReference>
<evidence type="ECO:0000313" key="1">
    <source>
        <dbReference type="EMBL" id="UTI63874.1"/>
    </source>
</evidence>
<accession>A0ABY5DQH8</accession>
<organism evidence="1 2">
    <name type="scientific">Paraconexibacter antarcticus</name>
    <dbReference type="NCBI Taxonomy" id="2949664"/>
    <lineage>
        <taxon>Bacteria</taxon>
        <taxon>Bacillati</taxon>
        <taxon>Actinomycetota</taxon>
        <taxon>Thermoleophilia</taxon>
        <taxon>Solirubrobacterales</taxon>
        <taxon>Paraconexibacteraceae</taxon>
        <taxon>Paraconexibacter</taxon>
    </lineage>
</organism>
<keyword evidence="2" id="KW-1185">Reference proteome</keyword>
<sequence>MRAWPPITEPELLARLALEPEAFRDWLQGLAAMIGAREYAPEHLERALGYPWGRPPGSYLLRDGVTTTLASLEPAVRTSLVESYTAGRHPIVTIGSNGSPQTLRIKFGHFPEAADRDALVLTGELHDLDVGAVPTVTLYGSMPAALFESPGTAVRVCVVWVTDAQATQLTWSELGYHLARIDGARFEVDDADAVVDDVFAYVARLGAYCPGEGGPVALAAVPATGRTAPALTQEDLLDHVAPSLVGPGARAEDVVRRVFEDPVGGVARAREVLWSQGRVLPEGRVTLLPTG</sequence>
<proteinExistence type="predicted"/>
<dbReference type="RefSeq" id="WP_254570595.1">
    <property type="nucleotide sequence ID" value="NZ_CP098502.1"/>
</dbReference>
<protein>
    <submittedName>
        <fullName evidence="1">Uncharacterized protein</fullName>
    </submittedName>
</protein>
<name>A0ABY5DQH8_9ACTN</name>
<evidence type="ECO:0000313" key="2">
    <source>
        <dbReference type="Proteomes" id="UP001056035"/>
    </source>
</evidence>
<reference evidence="1 2" key="1">
    <citation type="submission" date="2022-06" db="EMBL/GenBank/DDBJ databases">
        <title>Paraconexibacter antarcticus.</title>
        <authorList>
            <person name="Kim C.S."/>
        </authorList>
    </citation>
    <scope>NUCLEOTIDE SEQUENCE [LARGE SCALE GENOMIC DNA]</scope>
    <source>
        <strain evidence="1 2">02-257</strain>
    </source>
</reference>
<gene>
    <name evidence="1" type="ORF">NBH00_21330</name>
</gene>
<dbReference type="EMBL" id="CP098502">
    <property type="protein sequence ID" value="UTI63874.1"/>
    <property type="molecule type" value="Genomic_DNA"/>
</dbReference>